<accession>A0A0G0MYT7</accession>
<gene>
    <name evidence="2" type="ORF">US99_C0011G0014</name>
</gene>
<dbReference type="Proteomes" id="UP000034324">
    <property type="component" value="Unassembled WGS sequence"/>
</dbReference>
<feature type="transmembrane region" description="Helical" evidence="1">
    <location>
        <begin position="12"/>
        <end position="30"/>
    </location>
</feature>
<keyword evidence="1" id="KW-0472">Membrane</keyword>
<keyword evidence="1" id="KW-0812">Transmembrane</keyword>
<dbReference type="AlphaFoldDB" id="A0A0G0MYT7"/>
<reference evidence="2 3" key="1">
    <citation type="journal article" date="2015" name="Nature">
        <title>rRNA introns, odd ribosomes, and small enigmatic genomes across a large radiation of phyla.</title>
        <authorList>
            <person name="Brown C.T."/>
            <person name="Hug L.A."/>
            <person name="Thomas B.C."/>
            <person name="Sharon I."/>
            <person name="Castelle C.J."/>
            <person name="Singh A."/>
            <person name="Wilkins M.J."/>
            <person name="Williams K.H."/>
            <person name="Banfield J.F."/>
        </authorList>
    </citation>
    <scope>NUCLEOTIDE SEQUENCE [LARGE SCALE GENOMIC DNA]</scope>
</reference>
<evidence type="ECO:0000313" key="2">
    <source>
        <dbReference type="EMBL" id="KKQ78799.1"/>
    </source>
</evidence>
<protein>
    <submittedName>
        <fullName evidence="2">Uncharacterized protein</fullName>
    </submittedName>
</protein>
<proteinExistence type="predicted"/>
<dbReference type="EMBL" id="LBVC01000011">
    <property type="protein sequence ID" value="KKQ78799.1"/>
    <property type="molecule type" value="Genomic_DNA"/>
</dbReference>
<evidence type="ECO:0000313" key="3">
    <source>
        <dbReference type="Proteomes" id="UP000034324"/>
    </source>
</evidence>
<sequence>MIDLTDFATRVNIGVGLALVVVLLFLIFLAKFPSKRTSKR</sequence>
<evidence type="ECO:0000256" key="1">
    <source>
        <dbReference type="SAM" id="Phobius"/>
    </source>
</evidence>
<comment type="caution">
    <text evidence="2">The sequence shown here is derived from an EMBL/GenBank/DDBJ whole genome shotgun (WGS) entry which is preliminary data.</text>
</comment>
<organism evidence="2 3">
    <name type="scientific">Candidatus Daviesbacteria bacterium GW2011_GWF2_38_6</name>
    <dbReference type="NCBI Taxonomy" id="1618432"/>
    <lineage>
        <taxon>Bacteria</taxon>
        <taxon>Candidatus Daviesiibacteriota</taxon>
    </lineage>
</organism>
<name>A0A0G0MYT7_9BACT</name>
<keyword evidence="1" id="KW-1133">Transmembrane helix</keyword>